<gene>
    <name evidence="2" type="ORF">UA08_03255</name>
</gene>
<evidence type="ECO:0000256" key="1">
    <source>
        <dbReference type="SAM" id="SignalP"/>
    </source>
</evidence>
<name>A0A225B1S9_TALAT</name>
<organism evidence="2 3">
    <name type="scientific">Talaromyces atroroseus</name>
    <dbReference type="NCBI Taxonomy" id="1441469"/>
    <lineage>
        <taxon>Eukaryota</taxon>
        <taxon>Fungi</taxon>
        <taxon>Dikarya</taxon>
        <taxon>Ascomycota</taxon>
        <taxon>Pezizomycotina</taxon>
        <taxon>Eurotiomycetes</taxon>
        <taxon>Eurotiomycetidae</taxon>
        <taxon>Eurotiales</taxon>
        <taxon>Trichocomaceae</taxon>
        <taxon>Talaromyces</taxon>
        <taxon>Talaromyces sect. Trachyspermi</taxon>
    </lineage>
</organism>
<dbReference type="Proteomes" id="UP000214365">
    <property type="component" value="Unassembled WGS sequence"/>
</dbReference>
<accession>A0A225B1S9</accession>
<proteinExistence type="predicted"/>
<dbReference type="OrthoDB" id="4220210at2759"/>
<evidence type="ECO:0000313" key="3">
    <source>
        <dbReference type="Proteomes" id="UP000214365"/>
    </source>
</evidence>
<feature type="chain" id="PRO_5011562154" evidence="1">
    <location>
        <begin position="19"/>
        <end position="137"/>
    </location>
</feature>
<dbReference type="RefSeq" id="XP_020121297.1">
    <property type="nucleotide sequence ID" value="XM_020265535.1"/>
</dbReference>
<keyword evidence="1" id="KW-0732">Signal</keyword>
<dbReference type="EMBL" id="LFMY01000004">
    <property type="protein sequence ID" value="OKL61176.1"/>
    <property type="molecule type" value="Genomic_DNA"/>
</dbReference>
<keyword evidence="3" id="KW-1185">Reference proteome</keyword>
<evidence type="ECO:0000313" key="2">
    <source>
        <dbReference type="EMBL" id="OKL61176.1"/>
    </source>
</evidence>
<reference evidence="2 3" key="1">
    <citation type="submission" date="2015-06" db="EMBL/GenBank/DDBJ databases">
        <title>Talaromyces atroroseus IBT 11181 draft genome.</title>
        <authorList>
            <person name="Rasmussen K.B."/>
            <person name="Rasmussen S."/>
            <person name="Petersen B."/>
            <person name="Sicheritz-Ponten T."/>
            <person name="Mortensen U.H."/>
            <person name="Thrane U."/>
        </authorList>
    </citation>
    <scope>NUCLEOTIDE SEQUENCE [LARGE SCALE GENOMIC DNA]</scope>
    <source>
        <strain evidence="2 3">IBT 11181</strain>
    </source>
</reference>
<feature type="signal peptide" evidence="1">
    <location>
        <begin position="1"/>
        <end position="18"/>
    </location>
</feature>
<sequence>MRGLSLICALEFATFSLAGRNNYLNLYSDRNCATNYAELAIFDNDNCYDSLPNKGQAKAIAGVLVENGCYSSYCLFFFSIRQLIMAVLGYEQPNCTGTAVNISSADGTSCFNADSYFQGFKYRDNSFLQTPSPRTLE</sequence>
<protein>
    <submittedName>
        <fullName evidence="2">Uncharacterized protein</fullName>
    </submittedName>
</protein>
<dbReference type="AlphaFoldDB" id="A0A225B1S9"/>
<comment type="caution">
    <text evidence="2">The sequence shown here is derived from an EMBL/GenBank/DDBJ whole genome shotgun (WGS) entry which is preliminary data.</text>
</comment>
<dbReference type="GeneID" id="31003010"/>